<protein>
    <submittedName>
        <fullName evidence="4">Coiled-coil protein</fullName>
    </submittedName>
</protein>
<feature type="transmembrane region" description="Helical" evidence="3">
    <location>
        <begin position="124"/>
        <end position="142"/>
    </location>
</feature>
<sequence>MIQNGSGQSELSIIRYIERLKAMQRPIDYHVSLKAKQSLLRTAVERIPWLSKVSLSVDDAAEAVIKIGERVSDLNDSFGNESVAHGFHQAALVMSALDFVRIPFIYLAAFILNEKIPFKLSNNARWMYSGFLLSLTIIALVIPVTAPVIAFVGAGTGFLFGGFLLIRTLYTRYTLGREQRELHMQLWEEEETMRLLQSAASKLEKQLSASPHDESMILKCTELEKDYEAQKSLILELKNKELRINQKIERVGMMPVMDKTVSLGLTSLSIIGLVLSLFFLSTGQTVLLGVAIAGGIYLFARLTPPLLRAFGHWLLNKFNSSEDSAQTDEQLYDGNTLANLHREVLDETEELNEENSLTAEHLHADKNPTVSHEQESDSAMQIKSHRSFDDTRQDESLALKQVIEQKTSDDHKEAETEHLSNTTKNQDQTNETGLEGEQHPSENLHGLMGEIQAYPHFFTPKSKQKLISEPKPQLVAVDEASKDEEEQEAPGEHP</sequence>
<feature type="region of interest" description="Disordered" evidence="2">
    <location>
        <begin position="360"/>
        <end position="393"/>
    </location>
</feature>
<gene>
    <name evidence="4" type="ORF">Lwor_1388</name>
</gene>
<feature type="region of interest" description="Disordered" evidence="2">
    <location>
        <begin position="406"/>
        <end position="450"/>
    </location>
</feature>
<feature type="coiled-coil region" evidence="1">
    <location>
        <begin position="186"/>
        <end position="240"/>
    </location>
</feature>
<keyword evidence="3" id="KW-0472">Membrane</keyword>
<dbReference type="STRING" id="45076.Lwor_1388"/>
<feature type="transmembrane region" description="Helical" evidence="3">
    <location>
        <begin position="90"/>
        <end position="112"/>
    </location>
</feature>
<proteinExistence type="predicted"/>
<feature type="transmembrane region" description="Helical" evidence="3">
    <location>
        <begin position="148"/>
        <end position="170"/>
    </location>
</feature>
<dbReference type="EMBL" id="LNZC01000012">
    <property type="protein sequence ID" value="KTD79874.1"/>
    <property type="molecule type" value="Genomic_DNA"/>
</dbReference>
<name>A0A0W1AEX3_9GAMM</name>
<keyword evidence="1" id="KW-0175">Coiled coil</keyword>
<keyword evidence="5" id="KW-1185">Reference proteome</keyword>
<keyword evidence="3" id="KW-1133">Transmembrane helix</keyword>
<dbReference type="PATRIC" id="fig|45076.6.peg.1512"/>
<dbReference type="AlphaFoldDB" id="A0A0W1AEX3"/>
<feature type="compositionally biased region" description="Acidic residues" evidence="2">
    <location>
        <begin position="481"/>
        <end position="494"/>
    </location>
</feature>
<evidence type="ECO:0000256" key="2">
    <source>
        <dbReference type="SAM" id="MobiDB-lite"/>
    </source>
</evidence>
<feature type="transmembrane region" description="Helical" evidence="3">
    <location>
        <begin position="260"/>
        <end position="280"/>
    </location>
</feature>
<comment type="caution">
    <text evidence="4">The sequence shown here is derived from an EMBL/GenBank/DDBJ whole genome shotgun (WGS) entry which is preliminary data.</text>
</comment>
<accession>A0A0W1AEX3</accession>
<feature type="compositionally biased region" description="Basic and acidic residues" evidence="2">
    <location>
        <begin position="406"/>
        <end position="418"/>
    </location>
</feature>
<evidence type="ECO:0000256" key="3">
    <source>
        <dbReference type="SAM" id="Phobius"/>
    </source>
</evidence>
<evidence type="ECO:0000313" key="5">
    <source>
        <dbReference type="Proteomes" id="UP000054662"/>
    </source>
</evidence>
<evidence type="ECO:0000313" key="4">
    <source>
        <dbReference type="EMBL" id="KTD79874.1"/>
    </source>
</evidence>
<organism evidence="4 5">
    <name type="scientific">Legionella worsleiensis</name>
    <dbReference type="NCBI Taxonomy" id="45076"/>
    <lineage>
        <taxon>Bacteria</taxon>
        <taxon>Pseudomonadati</taxon>
        <taxon>Pseudomonadota</taxon>
        <taxon>Gammaproteobacteria</taxon>
        <taxon>Legionellales</taxon>
        <taxon>Legionellaceae</taxon>
        <taxon>Legionella</taxon>
    </lineage>
</organism>
<keyword evidence="3" id="KW-0812">Transmembrane</keyword>
<reference evidence="4 5" key="1">
    <citation type="submission" date="2015-11" db="EMBL/GenBank/DDBJ databases">
        <title>Genomic analysis of 38 Legionella species identifies large and diverse effector repertoires.</title>
        <authorList>
            <person name="Burstein D."/>
            <person name="Amaro F."/>
            <person name="Zusman T."/>
            <person name="Lifshitz Z."/>
            <person name="Cohen O."/>
            <person name="Gilbert J.A."/>
            <person name="Pupko T."/>
            <person name="Shuman H.A."/>
            <person name="Segal G."/>
        </authorList>
    </citation>
    <scope>NUCLEOTIDE SEQUENCE [LARGE SCALE GENOMIC DNA]</scope>
    <source>
        <strain evidence="4 5">ATCC 49508</strain>
    </source>
</reference>
<feature type="compositionally biased region" description="Polar residues" evidence="2">
    <location>
        <begin position="419"/>
        <end position="432"/>
    </location>
</feature>
<feature type="region of interest" description="Disordered" evidence="2">
    <location>
        <begin position="462"/>
        <end position="494"/>
    </location>
</feature>
<dbReference type="Proteomes" id="UP000054662">
    <property type="component" value="Unassembled WGS sequence"/>
</dbReference>
<evidence type="ECO:0000256" key="1">
    <source>
        <dbReference type="SAM" id="Coils"/>
    </source>
</evidence>